<name>A0A3A5KIR8_9HYPH</name>
<dbReference type="Proteomes" id="UP000272706">
    <property type="component" value="Unassembled WGS sequence"/>
</dbReference>
<dbReference type="OrthoDB" id="8374127at2"/>
<dbReference type="AlphaFoldDB" id="A0A3A5KIR8"/>
<accession>A0A3A5KIR8</accession>
<evidence type="ECO:0000313" key="2">
    <source>
        <dbReference type="Proteomes" id="UP000272706"/>
    </source>
</evidence>
<dbReference type="EMBL" id="QZWZ01000020">
    <property type="protein sequence ID" value="RJT34335.1"/>
    <property type="molecule type" value="Genomic_DNA"/>
</dbReference>
<proteinExistence type="predicted"/>
<dbReference type="RefSeq" id="WP_120016743.1">
    <property type="nucleotide sequence ID" value="NZ_QZWZ01000020.1"/>
</dbReference>
<gene>
    <name evidence="1" type="ORF">D3227_23935</name>
</gene>
<keyword evidence="2" id="KW-1185">Reference proteome</keyword>
<sequence>MPDTDGRRKRGNAWTLGKSHERGDLILIRCGHCNIKRWYEPSDLIRLFGDVDIDLIDGHMLCEKCRSKEFVRAEARHLTARERVGIRVRRLAEIRVVRRVVWKDEE</sequence>
<reference evidence="1 2" key="1">
    <citation type="submission" date="2018-09" db="EMBL/GenBank/DDBJ databases">
        <title>Mesorhizobium carmichaelinearum sp. nov. isolated from Carmichaelinea spp. root nodules in New Zealand.</title>
        <authorList>
            <person name="De Meyer S.E."/>
        </authorList>
    </citation>
    <scope>NUCLEOTIDE SEQUENCE [LARGE SCALE GENOMIC DNA]</scope>
    <source>
        <strain evidence="1 2">ICMP19557</strain>
    </source>
</reference>
<comment type="caution">
    <text evidence="1">The sequence shown here is derived from an EMBL/GenBank/DDBJ whole genome shotgun (WGS) entry which is preliminary data.</text>
</comment>
<organism evidence="1 2">
    <name type="scientific">Mesorhizobium waimense</name>
    <dbReference type="NCBI Taxonomy" id="1300307"/>
    <lineage>
        <taxon>Bacteria</taxon>
        <taxon>Pseudomonadati</taxon>
        <taxon>Pseudomonadota</taxon>
        <taxon>Alphaproteobacteria</taxon>
        <taxon>Hyphomicrobiales</taxon>
        <taxon>Phyllobacteriaceae</taxon>
        <taxon>Mesorhizobium</taxon>
    </lineage>
</organism>
<protein>
    <submittedName>
        <fullName evidence="1">Uncharacterized protein</fullName>
    </submittedName>
</protein>
<evidence type="ECO:0000313" key="1">
    <source>
        <dbReference type="EMBL" id="RJT34335.1"/>
    </source>
</evidence>